<proteinExistence type="predicted"/>
<dbReference type="PROSITE" id="PS00636">
    <property type="entry name" value="DNAJ_1"/>
    <property type="match status" value="1"/>
</dbReference>
<dbReference type="PRINTS" id="PR00625">
    <property type="entry name" value="JDOMAIN"/>
</dbReference>
<dbReference type="SUPFAM" id="SSF46565">
    <property type="entry name" value="Chaperone J-domain"/>
    <property type="match status" value="1"/>
</dbReference>
<dbReference type="InterPro" id="IPR036869">
    <property type="entry name" value="J_dom_sf"/>
</dbReference>
<name>A0A6A5QW16_AMPQU</name>
<dbReference type="OrthoDB" id="10250354at2759"/>
<gene>
    <name evidence="3" type="ORF">BDU57DRAFT_127835</name>
</gene>
<dbReference type="InterPro" id="IPR001623">
    <property type="entry name" value="DnaJ_domain"/>
</dbReference>
<dbReference type="CDD" id="cd06257">
    <property type="entry name" value="DnaJ"/>
    <property type="match status" value="1"/>
</dbReference>
<accession>A0A6A5QW16</accession>
<evidence type="ECO:0000256" key="1">
    <source>
        <dbReference type="SAM" id="MobiDB-lite"/>
    </source>
</evidence>
<sequence length="581" mass="65357">MDEPLPDHFKALGVDRNADAAAIKKAHRLLVLKCHPDKVTVTDPVLKQEKAEQFHAIQKAYETLIDDKQRATYEANLTLEALRREKLARHGAAASRDKSTRFEPRAAGGTSRYATEERRPSAAYDEDKYHDERARASTRPKHDTYQAYPKSASAPRADKDSSRTAKAATERHRSDRTKARDKDERRNRKFVSLDDSDTSSADEKARYEAGYKRRSHEEEVRRRRPDDRRSYEDPRYDASPSARKMSSQAEDAIRYLHKSRTQVEAEMRPSVARASSRDYYDGSRSSRKDSSRPEAVRRSSARPKERVPSSSTRDRIVDWGNEEDSSSRRMPSLPKHNSSPANLDIPRAMPQRSYTAADSSRGPRFSTSPPPALHRSQTTPTVPHVSSRSKPATSRPSTLRETMTPEPSPQDPFPSVPPPQPTSASKTKYYHYPTPGGGVPLRQDDMLAGGHRTVLREPGSSGQRHRSPDSHPPLGRPPIGANRPSEANMSKTAMPPPSMGRSSSSPIREERGRSGRPLYGEVRGDSYARPRPVRQGSFNPNDVQYAPKYGPEDVRWAPRGRENDRDFTSKPSLGRTATYVY</sequence>
<dbReference type="Proteomes" id="UP000800096">
    <property type="component" value="Unassembled WGS sequence"/>
</dbReference>
<evidence type="ECO:0000313" key="3">
    <source>
        <dbReference type="EMBL" id="KAF1919040.1"/>
    </source>
</evidence>
<feature type="compositionally biased region" description="Basic and acidic residues" evidence="1">
    <location>
        <begin position="550"/>
        <end position="568"/>
    </location>
</feature>
<keyword evidence="4" id="KW-1185">Reference proteome</keyword>
<feature type="compositionally biased region" description="Pro residues" evidence="1">
    <location>
        <begin position="406"/>
        <end position="421"/>
    </location>
</feature>
<dbReference type="PANTHER" id="PTHR44029:SF1">
    <property type="entry name" value="DNAJ HOMOLOG SUBFAMILY C MEMBER 21"/>
    <property type="match status" value="1"/>
</dbReference>
<dbReference type="InterPro" id="IPR051964">
    <property type="entry name" value="Chaperone_stress_response"/>
</dbReference>
<protein>
    <recommendedName>
        <fullName evidence="2">J domain-containing protein</fullName>
    </recommendedName>
</protein>
<dbReference type="SMART" id="SM00271">
    <property type="entry name" value="DnaJ"/>
    <property type="match status" value="1"/>
</dbReference>
<organism evidence="3 4">
    <name type="scientific">Ampelomyces quisqualis</name>
    <name type="common">Powdery mildew agent</name>
    <dbReference type="NCBI Taxonomy" id="50730"/>
    <lineage>
        <taxon>Eukaryota</taxon>
        <taxon>Fungi</taxon>
        <taxon>Dikarya</taxon>
        <taxon>Ascomycota</taxon>
        <taxon>Pezizomycotina</taxon>
        <taxon>Dothideomycetes</taxon>
        <taxon>Pleosporomycetidae</taxon>
        <taxon>Pleosporales</taxon>
        <taxon>Pleosporineae</taxon>
        <taxon>Phaeosphaeriaceae</taxon>
        <taxon>Ampelomyces</taxon>
    </lineage>
</organism>
<feature type="compositionally biased region" description="Basic and acidic residues" evidence="1">
    <location>
        <begin position="275"/>
        <end position="317"/>
    </location>
</feature>
<dbReference type="Gene3D" id="1.10.287.110">
    <property type="entry name" value="DnaJ domain"/>
    <property type="match status" value="1"/>
</dbReference>
<dbReference type="InterPro" id="IPR018253">
    <property type="entry name" value="DnaJ_domain_CS"/>
</dbReference>
<dbReference type="EMBL" id="ML979133">
    <property type="protein sequence ID" value="KAF1919040.1"/>
    <property type="molecule type" value="Genomic_DNA"/>
</dbReference>
<feature type="compositionally biased region" description="Basic and acidic residues" evidence="1">
    <location>
        <begin position="114"/>
        <end position="144"/>
    </location>
</feature>
<evidence type="ECO:0000313" key="4">
    <source>
        <dbReference type="Proteomes" id="UP000800096"/>
    </source>
</evidence>
<feature type="compositionally biased region" description="Basic and acidic residues" evidence="1">
    <location>
        <begin position="95"/>
        <end position="104"/>
    </location>
</feature>
<feature type="compositionally biased region" description="Basic and acidic residues" evidence="1">
    <location>
        <begin position="156"/>
        <end position="186"/>
    </location>
</feature>
<feature type="compositionally biased region" description="Polar residues" evidence="1">
    <location>
        <begin position="375"/>
        <end position="401"/>
    </location>
</feature>
<reference evidence="3" key="1">
    <citation type="journal article" date="2020" name="Stud. Mycol.">
        <title>101 Dothideomycetes genomes: a test case for predicting lifestyles and emergence of pathogens.</title>
        <authorList>
            <person name="Haridas S."/>
            <person name="Albert R."/>
            <person name="Binder M."/>
            <person name="Bloem J."/>
            <person name="Labutti K."/>
            <person name="Salamov A."/>
            <person name="Andreopoulos B."/>
            <person name="Baker S."/>
            <person name="Barry K."/>
            <person name="Bills G."/>
            <person name="Bluhm B."/>
            <person name="Cannon C."/>
            <person name="Castanera R."/>
            <person name="Culley D."/>
            <person name="Daum C."/>
            <person name="Ezra D."/>
            <person name="Gonzalez J."/>
            <person name="Henrissat B."/>
            <person name="Kuo A."/>
            <person name="Liang C."/>
            <person name="Lipzen A."/>
            <person name="Lutzoni F."/>
            <person name="Magnuson J."/>
            <person name="Mondo S."/>
            <person name="Nolan M."/>
            <person name="Ohm R."/>
            <person name="Pangilinan J."/>
            <person name="Park H.-J."/>
            <person name="Ramirez L."/>
            <person name="Alfaro M."/>
            <person name="Sun H."/>
            <person name="Tritt A."/>
            <person name="Yoshinaga Y."/>
            <person name="Zwiers L.-H."/>
            <person name="Turgeon B."/>
            <person name="Goodwin S."/>
            <person name="Spatafora J."/>
            <person name="Crous P."/>
            <person name="Grigoriev I."/>
        </authorList>
    </citation>
    <scope>NUCLEOTIDE SEQUENCE</scope>
    <source>
        <strain evidence="3">HMLAC05119</strain>
    </source>
</reference>
<evidence type="ECO:0000259" key="2">
    <source>
        <dbReference type="PROSITE" id="PS50076"/>
    </source>
</evidence>
<dbReference type="PANTHER" id="PTHR44029">
    <property type="entry name" value="DNAJ HOMOLOG SUBFAMILY C MEMBER 21"/>
    <property type="match status" value="1"/>
</dbReference>
<feature type="compositionally biased region" description="Basic and acidic residues" evidence="1">
    <location>
        <begin position="201"/>
        <end position="236"/>
    </location>
</feature>
<dbReference type="GO" id="GO:0005737">
    <property type="term" value="C:cytoplasm"/>
    <property type="evidence" value="ECO:0007669"/>
    <property type="project" value="TreeGrafter"/>
</dbReference>
<dbReference type="PROSITE" id="PS50076">
    <property type="entry name" value="DNAJ_2"/>
    <property type="match status" value="1"/>
</dbReference>
<feature type="domain" description="J" evidence="2">
    <location>
        <begin position="7"/>
        <end position="77"/>
    </location>
</feature>
<feature type="region of interest" description="Disordered" evidence="1">
    <location>
        <begin position="89"/>
        <end position="581"/>
    </location>
</feature>
<dbReference type="AlphaFoldDB" id="A0A6A5QW16"/>
<dbReference type="Pfam" id="PF00226">
    <property type="entry name" value="DnaJ"/>
    <property type="match status" value="1"/>
</dbReference>